<dbReference type="GO" id="GO:0016491">
    <property type="term" value="F:oxidoreductase activity"/>
    <property type="evidence" value="ECO:0007669"/>
    <property type="project" value="InterPro"/>
</dbReference>
<gene>
    <name evidence="3" type="ORF">PNBC_06185</name>
</gene>
<keyword evidence="1" id="KW-1015">Disulfide bond</keyword>
<dbReference type="STRING" id="1763538.LPB68_18550"/>
<dbReference type="KEGG" id="pcx:LPB68_18550"/>
<dbReference type="PANTHER" id="PTHR42852">
    <property type="entry name" value="THIOL:DISULFIDE INTERCHANGE PROTEIN DSBE"/>
    <property type="match status" value="1"/>
</dbReference>
<dbReference type="OrthoDB" id="25753at2"/>
<dbReference type="CDD" id="cd02966">
    <property type="entry name" value="TlpA_like_family"/>
    <property type="match status" value="1"/>
</dbReference>
<dbReference type="InterPro" id="IPR036249">
    <property type="entry name" value="Thioredoxin-like_sf"/>
</dbReference>
<feature type="domain" description="Thioredoxin" evidence="2">
    <location>
        <begin position="43"/>
        <end position="182"/>
    </location>
</feature>
<reference evidence="3 4" key="1">
    <citation type="submission" date="2016-02" db="EMBL/GenBank/DDBJ databases">
        <title>Paenibacillus sp. LPB0068, isolated from Crassostrea gigas.</title>
        <authorList>
            <person name="Shin S.-K."/>
            <person name="Yi H."/>
        </authorList>
    </citation>
    <scope>NUCLEOTIDE SEQUENCE [LARGE SCALE GENOMIC DNA]</scope>
    <source>
        <strain evidence="3 4">LPB0068</strain>
    </source>
</reference>
<dbReference type="Gene3D" id="3.40.30.10">
    <property type="entry name" value="Glutaredoxin"/>
    <property type="match status" value="1"/>
</dbReference>
<evidence type="ECO:0000259" key="2">
    <source>
        <dbReference type="PROSITE" id="PS51352"/>
    </source>
</evidence>
<dbReference type="GO" id="GO:0016209">
    <property type="term" value="F:antioxidant activity"/>
    <property type="evidence" value="ECO:0007669"/>
    <property type="project" value="InterPro"/>
</dbReference>
<dbReference type="InterPro" id="IPR050553">
    <property type="entry name" value="Thioredoxin_ResA/DsbE_sf"/>
</dbReference>
<evidence type="ECO:0000313" key="3">
    <source>
        <dbReference type="EMBL" id="OAB76978.1"/>
    </source>
</evidence>
<dbReference type="PANTHER" id="PTHR42852:SF13">
    <property type="entry name" value="PROTEIN DIPZ"/>
    <property type="match status" value="1"/>
</dbReference>
<dbReference type="Pfam" id="PF00578">
    <property type="entry name" value="AhpC-TSA"/>
    <property type="match status" value="1"/>
</dbReference>
<name>A0A167FWS8_9BACL</name>
<proteinExistence type="predicted"/>
<dbReference type="EMBL" id="LSFN01000005">
    <property type="protein sequence ID" value="OAB76978.1"/>
    <property type="molecule type" value="Genomic_DNA"/>
</dbReference>
<accession>A0A167FWS8</accession>
<comment type="caution">
    <text evidence="3">The sequence shown here is derived from an EMBL/GenBank/DDBJ whole genome shotgun (WGS) entry which is preliminary data.</text>
</comment>
<dbReference type="RefSeq" id="WP_068656217.1">
    <property type="nucleotide sequence ID" value="NZ_CP017770.1"/>
</dbReference>
<dbReference type="SUPFAM" id="SSF52833">
    <property type="entry name" value="Thioredoxin-like"/>
    <property type="match status" value="1"/>
</dbReference>
<dbReference type="PROSITE" id="PS51352">
    <property type="entry name" value="THIOREDOXIN_2"/>
    <property type="match status" value="1"/>
</dbReference>
<dbReference type="Proteomes" id="UP000077134">
    <property type="component" value="Unassembled WGS sequence"/>
</dbReference>
<dbReference type="InterPro" id="IPR000866">
    <property type="entry name" value="AhpC/TSA"/>
</dbReference>
<organism evidence="3 4">
    <name type="scientific">Paenibacillus crassostreae</name>
    <dbReference type="NCBI Taxonomy" id="1763538"/>
    <lineage>
        <taxon>Bacteria</taxon>
        <taxon>Bacillati</taxon>
        <taxon>Bacillota</taxon>
        <taxon>Bacilli</taxon>
        <taxon>Bacillales</taxon>
        <taxon>Paenibacillaceae</taxon>
        <taxon>Paenibacillus</taxon>
    </lineage>
</organism>
<dbReference type="AlphaFoldDB" id="A0A167FWS8"/>
<keyword evidence="4" id="KW-1185">Reference proteome</keyword>
<dbReference type="InterPro" id="IPR013766">
    <property type="entry name" value="Thioredoxin_domain"/>
</dbReference>
<evidence type="ECO:0000256" key="1">
    <source>
        <dbReference type="ARBA" id="ARBA00023157"/>
    </source>
</evidence>
<evidence type="ECO:0000313" key="4">
    <source>
        <dbReference type="Proteomes" id="UP000077134"/>
    </source>
</evidence>
<protein>
    <submittedName>
        <fullName evidence="3">Redoxin</fullName>
    </submittedName>
</protein>
<sequence length="183" mass="20314">MKKKITIWIGILILVTLAIFQNSDAGVQTVFKMDKPLPTESGPEAGLLAPAFSTTGLDGNLYNVGGEQEKAIIVNFWASWCDPCKIEAPDLVRIADTYQNELSIYGVNVTKFDNKKNAMKFVENYHLTFPVMLDIDGTIFDQYRGAAFPTNVLIDKQGVIREIILGAISAEELEKKVKKLIKS</sequence>